<proteinExistence type="predicted"/>
<evidence type="ECO:0000256" key="1">
    <source>
        <dbReference type="SAM" id="MobiDB-lite"/>
    </source>
</evidence>
<name>A0A9Q0JIR7_9ROSI</name>
<keyword evidence="4" id="KW-1185">Reference proteome</keyword>
<dbReference type="InterPro" id="IPR006461">
    <property type="entry name" value="PLAC_motif_containing"/>
</dbReference>
<dbReference type="Pfam" id="PF04749">
    <property type="entry name" value="PLAC8"/>
    <property type="match status" value="1"/>
</dbReference>
<dbReference type="AlphaFoldDB" id="A0A9Q0JIR7"/>
<keyword evidence="2" id="KW-1133">Transmembrane helix</keyword>
<feature type="compositionally biased region" description="Pro residues" evidence="1">
    <location>
        <begin position="22"/>
        <end position="46"/>
    </location>
</feature>
<dbReference type="PANTHER" id="PTHR15907">
    <property type="entry name" value="DUF614 FAMILY PROTEIN-RELATED"/>
    <property type="match status" value="1"/>
</dbReference>
<feature type="transmembrane region" description="Helical" evidence="2">
    <location>
        <begin position="129"/>
        <end position="148"/>
    </location>
</feature>
<dbReference type="Proteomes" id="UP001141552">
    <property type="component" value="Unassembled WGS sequence"/>
</dbReference>
<protein>
    <submittedName>
        <fullName evidence="3">Uncharacterized protein</fullName>
    </submittedName>
</protein>
<organism evidence="3 4">
    <name type="scientific">Turnera subulata</name>
    <dbReference type="NCBI Taxonomy" id="218843"/>
    <lineage>
        <taxon>Eukaryota</taxon>
        <taxon>Viridiplantae</taxon>
        <taxon>Streptophyta</taxon>
        <taxon>Embryophyta</taxon>
        <taxon>Tracheophyta</taxon>
        <taxon>Spermatophyta</taxon>
        <taxon>Magnoliopsida</taxon>
        <taxon>eudicotyledons</taxon>
        <taxon>Gunneridae</taxon>
        <taxon>Pentapetalae</taxon>
        <taxon>rosids</taxon>
        <taxon>fabids</taxon>
        <taxon>Malpighiales</taxon>
        <taxon>Passifloraceae</taxon>
        <taxon>Turnera</taxon>
    </lineage>
</organism>
<keyword evidence="2" id="KW-0812">Transmembrane</keyword>
<keyword evidence="2" id="KW-0472">Membrane</keyword>
<evidence type="ECO:0000313" key="3">
    <source>
        <dbReference type="EMBL" id="KAJ4843149.1"/>
    </source>
</evidence>
<dbReference type="EMBL" id="JAKUCV010002307">
    <property type="protein sequence ID" value="KAJ4843149.1"/>
    <property type="molecule type" value="Genomic_DNA"/>
</dbReference>
<feature type="compositionally biased region" description="Pro residues" evidence="1">
    <location>
        <begin position="62"/>
        <end position="72"/>
    </location>
</feature>
<sequence length="219" mass="23857">MNPSAYSIDESQQKVDHTSHHLPPPPSAPPVEPSPSVPPPLPPPPAMHRNITFQGATTNTPTNPPGIQPTPPAVLQDYIPHSPVPWSTGLCDCFNDFSSCCLTFWCPCITFGRIAEIVDRGALSCAISGGLYTLLVCVTGCGCLYSCIYRAKMRGQFALEESPCADCCVHWCCEPCALCQEYRELQNHGFDMSIGWQGNMDRQRRLATMAPAVEGGMTR</sequence>
<gene>
    <name evidence="3" type="ORF">Tsubulata_018576</name>
</gene>
<dbReference type="OrthoDB" id="1045822at2759"/>
<reference evidence="3" key="1">
    <citation type="submission" date="2022-02" db="EMBL/GenBank/DDBJ databases">
        <authorList>
            <person name="Henning P.M."/>
            <person name="McCubbin A.G."/>
            <person name="Shore J.S."/>
        </authorList>
    </citation>
    <scope>NUCLEOTIDE SEQUENCE</scope>
    <source>
        <strain evidence="3">F60SS</strain>
        <tissue evidence="3">Leaves</tissue>
    </source>
</reference>
<dbReference type="NCBIfam" id="TIGR01571">
    <property type="entry name" value="A_thal_Cys_rich"/>
    <property type="match status" value="1"/>
</dbReference>
<reference evidence="3" key="2">
    <citation type="journal article" date="2023" name="Plants (Basel)">
        <title>Annotation of the Turnera subulata (Passifloraceae) Draft Genome Reveals the S-Locus Evolved after the Divergence of Turneroideae from Passifloroideae in a Stepwise Manner.</title>
        <authorList>
            <person name="Henning P.M."/>
            <person name="Roalson E.H."/>
            <person name="Mir W."/>
            <person name="McCubbin A.G."/>
            <person name="Shore J.S."/>
        </authorList>
    </citation>
    <scope>NUCLEOTIDE SEQUENCE</scope>
    <source>
        <strain evidence="3">F60SS</strain>
    </source>
</reference>
<evidence type="ECO:0000256" key="2">
    <source>
        <dbReference type="SAM" id="Phobius"/>
    </source>
</evidence>
<comment type="caution">
    <text evidence="3">The sequence shown here is derived from an EMBL/GenBank/DDBJ whole genome shotgun (WGS) entry which is preliminary data.</text>
</comment>
<accession>A0A9Q0JIR7</accession>
<evidence type="ECO:0000313" key="4">
    <source>
        <dbReference type="Proteomes" id="UP001141552"/>
    </source>
</evidence>
<feature type="region of interest" description="Disordered" evidence="1">
    <location>
        <begin position="1"/>
        <end position="72"/>
    </location>
</feature>